<accession>A0A174GS95</accession>
<sequence length="325" mass="38063">MKFNILEKLKEIFLKKSEYKTEKTDFNISEESKLEKLNIGTCIMDNEEKEKFLSINTPKLVELYEKKISEEDKMLMEKQGLKLDTFVERFKDELNDHDFIEGNCAVFSFDDFLKIELSGYSELDLKRDQNFIDLQKEKGYIEGRIIDLKEDIKYSSEESQHQSIEELKNELKLYGELNDFLSKEINKVVGSEIEQLEYNAKEYTMKDDLKLEDGSFIKGGTSFFVEGFKKGEFEVHFEAREDNTYIPNDGEGSGYYFSGEEIARYFDLNKTVDLVRGKELINDNMKLDKNNSKDIKDIVEDASKKADDYNNKLEKKEGKVNEKEL</sequence>
<dbReference type="OrthoDB" id="1926699at2"/>
<reference evidence="1 2" key="1">
    <citation type="submission" date="2015-09" db="EMBL/GenBank/DDBJ databases">
        <authorList>
            <consortium name="Pathogen Informatics"/>
        </authorList>
    </citation>
    <scope>NUCLEOTIDE SEQUENCE [LARGE SCALE GENOMIC DNA]</scope>
    <source>
        <strain evidence="1 2">2789STDY5834855</strain>
    </source>
</reference>
<protein>
    <submittedName>
        <fullName evidence="1">Uncharacterized protein</fullName>
    </submittedName>
</protein>
<organism evidence="1 2">
    <name type="scientific">Clostridium disporicum</name>
    <dbReference type="NCBI Taxonomy" id="84024"/>
    <lineage>
        <taxon>Bacteria</taxon>
        <taxon>Bacillati</taxon>
        <taxon>Bacillota</taxon>
        <taxon>Clostridia</taxon>
        <taxon>Eubacteriales</taxon>
        <taxon>Clostridiaceae</taxon>
        <taxon>Clostridium</taxon>
    </lineage>
</organism>
<dbReference type="RefSeq" id="WP_042398853.1">
    <property type="nucleotide sequence ID" value="NZ_CYZV01000036.1"/>
</dbReference>
<name>A0A174GS95_9CLOT</name>
<gene>
    <name evidence="1" type="ORF">ERS852470_02930</name>
</gene>
<dbReference type="EMBL" id="CYZV01000036">
    <property type="protein sequence ID" value="CUO64137.1"/>
    <property type="molecule type" value="Genomic_DNA"/>
</dbReference>
<dbReference type="GeneID" id="83012147"/>
<dbReference type="AlphaFoldDB" id="A0A174GS95"/>
<evidence type="ECO:0000313" key="1">
    <source>
        <dbReference type="EMBL" id="CUO64137.1"/>
    </source>
</evidence>
<evidence type="ECO:0000313" key="2">
    <source>
        <dbReference type="Proteomes" id="UP000095558"/>
    </source>
</evidence>
<dbReference type="Proteomes" id="UP000095558">
    <property type="component" value="Unassembled WGS sequence"/>
</dbReference>
<proteinExistence type="predicted"/>